<reference evidence="1" key="1">
    <citation type="submission" date="2023-10" db="EMBL/GenBank/DDBJ databases">
        <authorList>
            <person name="Rodriguez Cubillos JULIANA M."/>
            <person name="De Vega J."/>
        </authorList>
    </citation>
    <scope>NUCLEOTIDE SEQUENCE</scope>
</reference>
<comment type="caution">
    <text evidence="1">The sequence shown here is derived from an EMBL/GenBank/DDBJ whole genome shotgun (WGS) entry which is preliminary data.</text>
</comment>
<proteinExistence type="predicted"/>
<evidence type="ECO:0000313" key="1">
    <source>
        <dbReference type="EMBL" id="CAJ2670199.1"/>
    </source>
</evidence>
<sequence>MAYVRFILLSFFLLASFGTFPMKKVEACGYICTTTEECPPGCFCTTDVIGVCIPALYKDAVKIIGKNLICQDDAECKNKEIRNYCVRFPKPNVEYGVCANSISEAENLLFKIFSKSKLTKEEIPTII</sequence>
<organism evidence="1 2">
    <name type="scientific">Trifolium pratense</name>
    <name type="common">Red clover</name>
    <dbReference type="NCBI Taxonomy" id="57577"/>
    <lineage>
        <taxon>Eukaryota</taxon>
        <taxon>Viridiplantae</taxon>
        <taxon>Streptophyta</taxon>
        <taxon>Embryophyta</taxon>
        <taxon>Tracheophyta</taxon>
        <taxon>Spermatophyta</taxon>
        <taxon>Magnoliopsida</taxon>
        <taxon>eudicotyledons</taxon>
        <taxon>Gunneridae</taxon>
        <taxon>Pentapetalae</taxon>
        <taxon>rosids</taxon>
        <taxon>fabids</taxon>
        <taxon>Fabales</taxon>
        <taxon>Fabaceae</taxon>
        <taxon>Papilionoideae</taxon>
        <taxon>50 kb inversion clade</taxon>
        <taxon>NPAAA clade</taxon>
        <taxon>Hologalegina</taxon>
        <taxon>IRL clade</taxon>
        <taxon>Trifolieae</taxon>
        <taxon>Trifolium</taxon>
    </lineage>
</organism>
<gene>
    <name evidence="1" type="ORF">MILVUS5_LOCUS34269</name>
</gene>
<accession>A0ACB0LQ11</accession>
<name>A0ACB0LQ11_TRIPR</name>
<evidence type="ECO:0000313" key="2">
    <source>
        <dbReference type="Proteomes" id="UP001177021"/>
    </source>
</evidence>
<keyword evidence="2" id="KW-1185">Reference proteome</keyword>
<dbReference type="EMBL" id="CASHSV030000615">
    <property type="protein sequence ID" value="CAJ2670199.1"/>
    <property type="molecule type" value="Genomic_DNA"/>
</dbReference>
<protein>
    <submittedName>
        <fullName evidence="1">Uncharacterized protein</fullName>
    </submittedName>
</protein>
<dbReference type="Proteomes" id="UP001177021">
    <property type="component" value="Unassembled WGS sequence"/>
</dbReference>